<evidence type="ECO:0000313" key="11">
    <source>
        <dbReference type="Proteomes" id="UP000075531"/>
    </source>
</evidence>
<comment type="similarity">
    <text evidence="2 8">Belongs to the prokaryotic riboflavin transporter (P-RFT) (TC 2.A.87) family.</text>
</comment>
<evidence type="ECO:0000256" key="6">
    <source>
        <dbReference type="ARBA" id="ARBA00022989"/>
    </source>
</evidence>
<dbReference type="GO" id="GO:0005886">
    <property type="term" value="C:plasma membrane"/>
    <property type="evidence" value="ECO:0007669"/>
    <property type="project" value="UniProtKB-SubCell"/>
</dbReference>
<organism evidence="10 11">
    <name type="scientific">Clostridium tepidiprofundi DSM 19306</name>
    <dbReference type="NCBI Taxonomy" id="1121338"/>
    <lineage>
        <taxon>Bacteria</taxon>
        <taxon>Bacillati</taxon>
        <taxon>Bacillota</taxon>
        <taxon>Clostridia</taxon>
        <taxon>Eubacteriales</taxon>
        <taxon>Clostridiaceae</taxon>
        <taxon>Clostridium</taxon>
    </lineage>
</organism>
<dbReference type="PANTHER" id="PTHR38438">
    <property type="entry name" value="RIBOFLAVIN TRANSPORTER RIBU"/>
    <property type="match status" value="1"/>
</dbReference>
<evidence type="ECO:0000256" key="9">
    <source>
        <dbReference type="SAM" id="Phobius"/>
    </source>
</evidence>
<dbReference type="GO" id="GO:0032217">
    <property type="term" value="F:riboflavin transmembrane transporter activity"/>
    <property type="evidence" value="ECO:0007669"/>
    <property type="project" value="UniProtKB-UniRule"/>
</dbReference>
<dbReference type="EMBL" id="LTBA01000038">
    <property type="protein sequence ID" value="KYH32427.1"/>
    <property type="molecule type" value="Genomic_DNA"/>
</dbReference>
<comment type="subcellular location">
    <subcellularLocation>
        <location evidence="1">Cell membrane</location>
        <topology evidence="1">Multi-pass membrane protein</topology>
    </subcellularLocation>
</comment>
<accession>A0A151AYE5</accession>
<evidence type="ECO:0000256" key="8">
    <source>
        <dbReference type="PIRNR" id="PIRNR037778"/>
    </source>
</evidence>
<dbReference type="AlphaFoldDB" id="A0A151AYE5"/>
<feature type="transmembrane region" description="Helical" evidence="9">
    <location>
        <begin position="12"/>
        <end position="33"/>
    </location>
</feature>
<dbReference type="InterPro" id="IPR024529">
    <property type="entry name" value="ECF_trnsprt_substrate-spec"/>
</dbReference>
<proteinExistence type="inferred from homology"/>
<feature type="transmembrane region" description="Helical" evidence="9">
    <location>
        <begin position="163"/>
        <end position="187"/>
    </location>
</feature>
<dbReference type="Proteomes" id="UP000075531">
    <property type="component" value="Unassembled WGS sequence"/>
</dbReference>
<feature type="transmembrane region" description="Helical" evidence="9">
    <location>
        <begin position="108"/>
        <end position="132"/>
    </location>
</feature>
<dbReference type="PATRIC" id="fig|1121338.3.peg.2320"/>
<protein>
    <recommendedName>
        <fullName evidence="8">Riboflavin transporter</fullName>
    </recommendedName>
</protein>
<comment type="caution">
    <text evidence="10">The sequence shown here is derived from an EMBL/GenBank/DDBJ whole genome shotgun (WGS) entry which is preliminary data.</text>
</comment>
<evidence type="ECO:0000256" key="5">
    <source>
        <dbReference type="ARBA" id="ARBA00022692"/>
    </source>
</evidence>
<sequence length="214" mass="23347">MQNKKLSRLVKISLLSVMAFLLMYFIEIPIPIFPGFLKLDISDLPALIGGFALGPVSGIVIEFIKNLLHGILKSNTMWIGEIANFSIGAVLVGVSACIYNIRKTRMTALIGMIAGVIAMSVVAATLNFYILIPAYSKAFNAPIEAFVSMASKFNSNIVDLKTLIIWSIIPFNLFKGAIVSTVTMLLYKSVSPILHKEQMVTAKGKSTIKAFSKK</sequence>
<evidence type="ECO:0000313" key="10">
    <source>
        <dbReference type="EMBL" id="KYH32427.1"/>
    </source>
</evidence>
<evidence type="ECO:0000256" key="1">
    <source>
        <dbReference type="ARBA" id="ARBA00004651"/>
    </source>
</evidence>
<dbReference type="PANTHER" id="PTHR38438:SF1">
    <property type="entry name" value="RIBOFLAVIN TRANSPORTER RIBU"/>
    <property type="match status" value="1"/>
</dbReference>
<evidence type="ECO:0000256" key="4">
    <source>
        <dbReference type="ARBA" id="ARBA00022475"/>
    </source>
</evidence>
<evidence type="ECO:0000256" key="7">
    <source>
        <dbReference type="ARBA" id="ARBA00023136"/>
    </source>
</evidence>
<feature type="transmembrane region" description="Helical" evidence="9">
    <location>
        <begin position="82"/>
        <end position="101"/>
    </location>
</feature>
<reference evidence="10 11" key="1">
    <citation type="submission" date="2016-02" db="EMBL/GenBank/DDBJ databases">
        <title>Genome sequence of Clostridium tepidiprofundi DSM 19306.</title>
        <authorList>
            <person name="Poehlein A."/>
            <person name="Daniel R."/>
        </authorList>
    </citation>
    <scope>NUCLEOTIDE SEQUENCE [LARGE SCALE GENOMIC DNA]</scope>
    <source>
        <strain evidence="10 11">DSM 19306</strain>
    </source>
</reference>
<dbReference type="OrthoDB" id="9809216at2"/>
<name>A0A151AYE5_9CLOT</name>
<evidence type="ECO:0000256" key="3">
    <source>
        <dbReference type="ARBA" id="ARBA00022448"/>
    </source>
</evidence>
<comment type="function">
    <text evidence="8">Probably a riboflavin-binding protein that interacts with the energy-coupling factor (ECF) ABC-transporter complex.</text>
</comment>
<dbReference type="PIRSF" id="PIRSF037778">
    <property type="entry name" value="UCP037778_transp_RibU"/>
    <property type="match status" value="1"/>
</dbReference>
<dbReference type="InterPro" id="IPR025720">
    <property type="entry name" value="RibU"/>
</dbReference>
<dbReference type="Gene3D" id="1.10.1760.20">
    <property type="match status" value="1"/>
</dbReference>
<evidence type="ECO:0000256" key="2">
    <source>
        <dbReference type="ARBA" id="ARBA00005540"/>
    </source>
</evidence>
<dbReference type="Pfam" id="PF12822">
    <property type="entry name" value="ECF_trnsprt"/>
    <property type="match status" value="1"/>
</dbReference>
<dbReference type="RefSeq" id="WP_066826703.1">
    <property type="nucleotide sequence ID" value="NZ_LTBA01000038.1"/>
</dbReference>
<keyword evidence="4 8" id="KW-1003">Cell membrane</keyword>
<gene>
    <name evidence="10" type="primary">ribU</name>
    <name evidence="10" type="ORF">CLTEP_22490</name>
</gene>
<dbReference type="STRING" id="1121338.CLTEP_22490"/>
<keyword evidence="7 8" id="KW-0472">Membrane</keyword>
<keyword evidence="3 8" id="KW-0813">Transport</keyword>
<keyword evidence="11" id="KW-1185">Reference proteome</keyword>
<keyword evidence="6 9" id="KW-1133">Transmembrane helix</keyword>
<keyword evidence="5 9" id="KW-0812">Transmembrane</keyword>